<proteinExistence type="predicted"/>
<gene>
    <name evidence="4" type="ORF">DAPPUDRAFT_233216</name>
    <name evidence="3" type="ORF">DAPPUDRAFT_337500</name>
</gene>
<dbReference type="KEGG" id="dpx:DAPPUDRAFT_233216"/>
<evidence type="ECO:0000256" key="2">
    <source>
        <dbReference type="SAM" id="SignalP"/>
    </source>
</evidence>
<organism evidence="4 5">
    <name type="scientific">Daphnia pulex</name>
    <name type="common">Water flea</name>
    <dbReference type="NCBI Taxonomy" id="6669"/>
    <lineage>
        <taxon>Eukaryota</taxon>
        <taxon>Metazoa</taxon>
        <taxon>Ecdysozoa</taxon>
        <taxon>Arthropoda</taxon>
        <taxon>Crustacea</taxon>
        <taxon>Branchiopoda</taxon>
        <taxon>Diplostraca</taxon>
        <taxon>Cladocera</taxon>
        <taxon>Anomopoda</taxon>
        <taxon>Daphniidae</taxon>
        <taxon>Daphnia</taxon>
    </lineage>
</organism>
<keyword evidence="5" id="KW-1185">Reference proteome</keyword>
<dbReference type="AlphaFoldDB" id="E9FTJ3"/>
<evidence type="ECO:0000313" key="4">
    <source>
        <dbReference type="EMBL" id="EFX89627.1"/>
    </source>
</evidence>
<accession>E9FTJ3</accession>
<feature type="compositionally biased region" description="Polar residues" evidence="1">
    <location>
        <begin position="74"/>
        <end position="88"/>
    </location>
</feature>
<dbReference type="Proteomes" id="UP000000305">
    <property type="component" value="Unassembled WGS sequence"/>
</dbReference>
<dbReference type="KEGG" id="dpx:DAPPUDRAFT_337500"/>
<reference evidence="4 5" key="1">
    <citation type="journal article" date="2011" name="Science">
        <title>The ecoresponsive genome of Daphnia pulex.</title>
        <authorList>
            <person name="Colbourne J.K."/>
            <person name="Pfrender M.E."/>
            <person name="Gilbert D."/>
            <person name="Thomas W.K."/>
            <person name="Tucker A."/>
            <person name="Oakley T.H."/>
            <person name="Tokishita S."/>
            <person name="Aerts A."/>
            <person name="Arnold G.J."/>
            <person name="Basu M.K."/>
            <person name="Bauer D.J."/>
            <person name="Caceres C.E."/>
            <person name="Carmel L."/>
            <person name="Casola C."/>
            <person name="Choi J.H."/>
            <person name="Detter J.C."/>
            <person name="Dong Q."/>
            <person name="Dusheyko S."/>
            <person name="Eads B.D."/>
            <person name="Frohlich T."/>
            <person name="Geiler-Samerotte K.A."/>
            <person name="Gerlach D."/>
            <person name="Hatcher P."/>
            <person name="Jogdeo S."/>
            <person name="Krijgsveld J."/>
            <person name="Kriventseva E.V."/>
            <person name="Kultz D."/>
            <person name="Laforsch C."/>
            <person name="Lindquist E."/>
            <person name="Lopez J."/>
            <person name="Manak J.R."/>
            <person name="Muller J."/>
            <person name="Pangilinan J."/>
            <person name="Patwardhan R.P."/>
            <person name="Pitluck S."/>
            <person name="Pritham E.J."/>
            <person name="Rechtsteiner A."/>
            <person name="Rho M."/>
            <person name="Rogozin I.B."/>
            <person name="Sakarya O."/>
            <person name="Salamov A."/>
            <person name="Schaack S."/>
            <person name="Shapiro H."/>
            <person name="Shiga Y."/>
            <person name="Skalitzky C."/>
            <person name="Smith Z."/>
            <person name="Souvorov A."/>
            <person name="Sung W."/>
            <person name="Tang Z."/>
            <person name="Tsuchiya D."/>
            <person name="Tu H."/>
            <person name="Vos H."/>
            <person name="Wang M."/>
            <person name="Wolf Y.I."/>
            <person name="Yamagata H."/>
            <person name="Yamada T."/>
            <person name="Ye Y."/>
            <person name="Shaw J.R."/>
            <person name="Andrews J."/>
            <person name="Crease T.J."/>
            <person name="Tang H."/>
            <person name="Lucas S.M."/>
            <person name="Robertson H.M."/>
            <person name="Bork P."/>
            <person name="Koonin E.V."/>
            <person name="Zdobnov E.M."/>
            <person name="Grigoriev I.V."/>
            <person name="Lynch M."/>
            <person name="Boore J.L."/>
        </authorList>
    </citation>
    <scope>NUCLEOTIDE SEQUENCE [LARGE SCALE GENOMIC DNA]</scope>
</reference>
<dbReference type="EMBL" id="GL732524">
    <property type="protein sequence ID" value="EFX89627.1"/>
    <property type="molecule type" value="Genomic_DNA"/>
</dbReference>
<protein>
    <submittedName>
        <fullName evidence="4">Uncharacterized protein</fullName>
    </submittedName>
</protein>
<feature type="region of interest" description="Disordered" evidence="1">
    <location>
        <begin position="73"/>
        <end position="95"/>
    </location>
</feature>
<feature type="signal peptide" evidence="2">
    <location>
        <begin position="1"/>
        <end position="21"/>
    </location>
</feature>
<dbReference type="HOGENOM" id="CLU_2374874_0_0_1"/>
<evidence type="ECO:0000313" key="3">
    <source>
        <dbReference type="EMBL" id="EFX62061.1"/>
    </source>
</evidence>
<feature type="chain" id="PRO_5010831015" evidence="2">
    <location>
        <begin position="22"/>
        <end position="95"/>
    </location>
</feature>
<evidence type="ECO:0000256" key="1">
    <source>
        <dbReference type="SAM" id="MobiDB-lite"/>
    </source>
</evidence>
<dbReference type="EMBL" id="GL733862">
    <property type="protein sequence ID" value="EFX62061.1"/>
    <property type="molecule type" value="Genomic_DNA"/>
</dbReference>
<evidence type="ECO:0000313" key="5">
    <source>
        <dbReference type="Proteomes" id="UP000000305"/>
    </source>
</evidence>
<name>E9FTJ3_DAPPU</name>
<sequence length="95" mass="11098">MARMTLLIVLLSAFYLVHSLAQEKYDAASNEVLQMPYVNRHAGEDADQFREYRTYWVRRYRNVNRQLFVRQPVTDPTSPQRNVITDSQGFGIADS</sequence>
<keyword evidence="2" id="KW-0732">Signal</keyword>